<organism evidence="1 2">
    <name type="scientific">Parascardovia denticolens DSM 10105 = JCM 12538</name>
    <dbReference type="NCBI Taxonomy" id="864564"/>
    <lineage>
        <taxon>Bacteria</taxon>
        <taxon>Bacillati</taxon>
        <taxon>Actinomycetota</taxon>
        <taxon>Actinomycetes</taxon>
        <taxon>Bifidobacteriales</taxon>
        <taxon>Bifidobacteriaceae</taxon>
        <taxon>Parascardovia</taxon>
    </lineage>
</organism>
<dbReference type="EMBL" id="AEON01000001">
    <property type="protein sequence ID" value="EFT83711.1"/>
    <property type="molecule type" value="Genomic_DNA"/>
</dbReference>
<comment type="caution">
    <text evidence="1">The sequence shown here is derived from an EMBL/GenBank/DDBJ whole genome shotgun (WGS) entry which is preliminary data.</text>
</comment>
<dbReference type="KEGG" id="pdo:PSDT_0911"/>
<sequence>MFETKKTLIVVYKDELLMNQLKKMVETCDDSEKELQVLGITPLTSFLGRKKYGLGIRRQEISKAKFSS</sequence>
<evidence type="ECO:0000313" key="1">
    <source>
        <dbReference type="EMBL" id="EFT83711.1"/>
    </source>
</evidence>
<proteinExistence type="predicted"/>
<dbReference type="Proteomes" id="UP000004946">
    <property type="component" value="Chromosome"/>
</dbReference>
<dbReference type="RefSeq" id="WP_006289097.1">
    <property type="nucleotide sequence ID" value="NZ_AP012333.1"/>
</dbReference>
<gene>
    <name evidence="1" type="ORF">HMPREF0620_0716</name>
</gene>
<name>E6K1N0_PARDN</name>
<reference evidence="1 2" key="1">
    <citation type="submission" date="2010-12" db="EMBL/GenBank/DDBJ databases">
        <authorList>
            <person name="Muzny D."/>
            <person name="Qin X."/>
            <person name="Buhay C."/>
            <person name="Dugan-Rocha S."/>
            <person name="Ding Y."/>
            <person name="Chen G."/>
            <person name="Hawes A."/>
            <person name="Holder M."/>
            <person name="Jhangiani S."/>
            <person name="Johnson A."/>
            <person name="Khan Z."/>
            <person name="Li Z."/>
            <person name="Liu W."/>
            <person name="Liu X."/>
            <person name="Perez L."/>
            <person name="Shen H."/>
            <person name="Wang Q."/>
            <person name="Watt J."/>
            <person name="Xi L."/>
            <person name="Xin Y."/>
            <person name="Zhou J."/>
            <person name="Deng J."/>
            <person name="Jiang H."/>
            <person name="Liu Y."/>
            <person name="Qu J."/>
            <person name="Song X.-Z."/>
            <person name="Zhang L."/>
            <person name="Villasana D."/>
            <person name="Johnson A."/>
            <person name="Liu J."/>
            <person name="Liyanage D."/>
            <person name="Lorensuhewa L."/>
            <person name="Robinson T."/>
            <person name="Song A."/>
            <person name="Song B.-B."/>
            <person name="Dinh H."/>
            <person name="Thornton R."/>
            <person name="Coyle M."/>
            <person name="Francisco L."/>
            <person name="Jackson L."/>
            <person name="Javaid M."/>
            <person name="Korchina V."/>
            <person name="Kovar C."/>
            <person name="Mata R."/>
            <person name="Mathew T."/>
            <person name="Ngo R."/>
            <person name="Nguyen L."/>
            <person name="Nguyen N."/>
            <person name="Okwuonu G."/>
            <person name="Ongeri F."/>
            <person name="Pham C."/>
            <person name="Simmons D."/>
            <person name="Wilczek-Boney K."/>
            <person name="Hale W."/>
            <person name="Jakkamsetti A."/>
            <person name="Pham P."/>
            <person name="Ruth R."/>
            <person name="San Lucas F."/>
            <person name="Warren J."/>
            <person name="Zhang J."/>
            <person name="Zhao Z."/>
            <person name="Zhou C."/>
            <person name="Zhu D."/>
            <person name="Lee S."/>
            <person name="Bess C."/>
            <person name="Blankenburg K."/>
            <person name="Forbes L."/>
            <person name="Fu Q."/>
            <person name="Gubbala S."/>
            <person name="Hirani K."/>
            <person name="Jayaseelan J.C."/>
            <person name="Lara F."/>
            <person name="Munidasa M."/>
            <person name="Palculict T."/>
            <person name="Patil S."/>
            <person name="Pu L.-L."/>
            <person name="Saada N."/>
            <person name="Tang L."/>
            <person name="Weissenberger G."/>
            <person name="Zhu Y."/>
            <person name="Hemphill L."/>
            <person name="Shang Y."/>
            <person name="Youmans B."/>
            <person name="Ayvaz T."/>
            <person name="Ross M."/>
            <person name="Santibanez J."/>
            <person name="Aqrawi P."/>
            <person name="Gross S."/>
            <person name="Joshi V."/>
            <person name="Fowler G."/>
            <person name="Nazareth L."/>
            <person name="Reid J."/>
            <person name="Worley K."/>
            <person name="Petrosino J."/>
            <person name="Highlander S."/>
            <person name="Gibbs R."/>
        </authorList>
    </citation>
    <scope>NUCLEOTIDE SEQUENCE [LARGE SCALE GENOMIC DNA]</scope>
    <source>
        <strain evidence="1 2">DSM 10105</strain>
    </source>
</reference>
<dbReference type="PATRIC" id="fig|864564.6.peg.996"/>
<accession>E6K1N0</accession>
<protein>
    <submittedName>
        <fullName evidence="1">Uncharacterized protein</fullName>
    </submittedName>
</protein>
<dbReference type="HOGENOM" id="CLU_2790164_0_0_11"/>
<dbReference type="AlphaFoldDB" id="E6K1N0"/>
<keyword evidence="2" id="KW-1185">Reference proteome</keyword>
<evidence type="ECO:0000313" key="2">
    <source>
        <dbReference type="Proteomes" id="UP000004946"/>
    </source>
</evidence>